<protein>
    <submittedName>
        <fullName evidence="5">MFS transporter</fullName>
    </submittedName>
</protein>
<gene>
    <name evidence="5" type="ORF">AX660_18970</name>
</gene>
<feature type="transmembrane region" description="Helical" evidence="4">
    <location>
        <begin position="187"/>
        <end position="211"/>
    </location>
</feature>
<dbReference type="AlphaFoldDB" id="A0A148KMV7"/>
<dbReference type="PANTHER" id="PTHR23526">
    <property type="entry name" value="INTEGRAL MEMBRANE TRANSPORT PROTEIN-RELATED"/>
    <property type="match status" value="1"/>
</dbReference>
<evidence type="ECO:0000256" key="2">
    <source>
        <dbReference type="ARBA" id="ARBA00022989"/>
    </source>
</evidence>
<evidence type="ECO:0000313" key="5">
    <source>
        <dbReference type="EMBL" id="KXI27642.1"/>
    </source>
</evidence>
<feature type="transmembrane region" description="Helical" evidence="4">
    <location>
        <begin position="404"/>
        <end position="428"/>
    </location>
</feature>
<dbReference type="InterPro" id="IPR052528">
    <property type="entry name" value="Sugar_transport-like"/>
</dbReference>
<feature type="transmembrane region" description="Helical" evidence="4">
    <location>
        <begin position="330"/>
        <end position="354"/>
    </location>
</feature>
<name>A0A148KMV7_9ALTE</name>
<accession>A0A148KMV7</accession>
<dbReference type="RefSeq" id="WP_068378858.1">
    <property type="nucleotide sequence ID" value="NZ_LSNE01000009.1"/>
</dbReference>
<dbReference type="Pfam" id="PF07690">
    <property type="entry name" value="MFS_1"/>
    <property type="match status" value="1"/>
</dbReference>
<keyword evidence="6" id="KW-1185">Reference proteome</keyword>
<feature type="transmembrane region" description="Helical" evidence="4">
    <location>
        <begin position="163"/>
        <end position="181"/>
    </location>
</feature>
<comment type="caution">
    <text evidence="5">The sequence shown here is derived from an EMBL/GenBank/DDBJ whole genome shotgun (WGS) entry which is preliminary data.</text>
</comment>
<feature type="transmembrane region" description="Helical" evidence="4">
    <location>
        <begin position="375"/>
        <end position="398"/>
    </location>
</feature>
<dbReference type="InterPro" id="IPR011701">
    <property type="entry name" value="MFS"/>
</dbReference>
<dbReference type="PANTHER" id="PTHR23526:SF2">
    <property type="entry name" value="MAJOR FACILITATOR SUPERFAMILY (MFS) PROFILE DOMAIN-CONTAINING PROTEIN"/>
    <property type="match status" value="1"/>
</dbReference>
<dbReference type="SUPFAM" id="SSF103473">
    <property type="entry name" value="MFS general substrate transporter"/>
    <property type="match status" value="1"/>
</dbReference>
<dbReference type="Proteomes" id="UP000070299">
    <property type="component" value="Unassembled WGS sequence"/>
</dbReference>
<feature type="transmembrane region" description="Helical" evidence="4">
    <location>
        <begin position="92"/>
        <end position="112"/>
    </location>
</feature>
<feature type="transmembrane region" description="Helical" evidence="4">
    <location>
        <begin position="246"/>
        <end position="267"/>
    </location>
</feature>
<feature type="transmembrane region" description="Helical" evidence="4">
    <location>
        <begin position="118"/>
        <end position="136"/>
    </location>
</feature>
<keyword evidence="2 4" id="KW-1133">Transmembrane helix</keyword>
<feature type="transmembrane region" description="Helical" evidence="4">
    <location>
        <begin position="306"/>
        <end position="324"/>
    </location>
</feature>
<reference evidence="6" key="1">
    <citation type="submission" date="2016-02" db="EMBL/GenBank/DDBJ databases">
        <authorList>
            <person name="Schultz-Johansen M."/>
            <person name="Glaring M.A."/>
            <person name="Bech P.K."/>
            <person name="Stougaard P."/>
        </authorList>
    </citation>
    <scope>NUCLEOTIDE SEQUENCE [LARGE SCALE GENOMIC DNA]</scope>
    <source>
        <strain evidence="6">S66</strain>
    </source>
</reference>
<dbReference type="EMBL" id="LSNE01000009">
    <property type="protein sequence ID" value="KXI27642.1"/>
    <property type="molecule type" value="Genomic_DNA"/>
</dbReference>
<evidence type="ECO:0000313" key="6">
    <source>
        <dbReference type="Proteomes" id="UP000070299"/>
    </source>
</evidence>
<dbReference type="OrthoDB" id="9772882at2"/>
<evidence type="ECO:0000256" key="3">
    <source>
        <dbReference type="ARBA" id="ARBA00023136"/>
    </source>
</evidence>
<sequence length="477" mass="53493">MQANQQAPSSELTNRRTARRIWLRSTLRYSQKEALASSAMTATSDNFFNAFAIFIQASMSQLGLLTGVPQLFGAVMQFLSVGLGNYFCRKNIIVTGAVIQGVGLLAMSGLGLVRSEGAVWIFIALAMLHHGLLNLIQPHWRAWMGNIVPARRRGKFFASRSRITMLASLCVFLLGGALLTLSNYYELAWLGFSLLFLIAAVGRFCSAWLLWKMHDPQIHTPQKVISDTWQKLRVAWQDPVFKQYSLLVASMQSMVAISAPFFAVYMLNELKFTYLEFVLSGVASIATQFMTLKFWGVFSDKFGNRLVMVITCGMIPFVPLLWLFSGDFTYILIIQAVSGLWWSGFTLSTANYLYDIRPHQADFATYAAMQAGLSAALVFIGSIIGGFIASYALVFVQFTHLDSLLSSALFVVFFASSLGRFAVFTYFIPRLKEPHIRQRPKMLDLVLRVSRFNAISGVNFDWLTVTKKSKTSKKEQK</sequence>
<keyword evidence="1 4" id="KW-0812">Transmembrane</keyword>
<keyword evidence="3 4" id="KW-0472">Membrane</keyword>
<organism evidence="5 6">
    <name type="scientific">Paraglaciecola hydrolytica</name>
    <dbReference type="NCBI Taxonomy" id="1799789"/>
    <lineage>
        <taxon>Bacteria</taxon>
        <taxon>Pseudomonadati</taxon>
        <taxon>Pseudomonadota</taxon>
        <taxon>Gammaproteobacteria</taxon>
        <taxon>Alteromonadales</taxon>
        <taxon>Alteromonadaceae</taxon>
        <taxon>Paraglaciecola</taxon>
    </lineage>
</organism>
<evidence type="ECO:0000256" key="1">
    <source>
        <dbReference type="ARBA" id="ARBA00022692"/>
    </source>
</evidence>
<evidence type="ECO:0000256" key="4">
    <source>
        <dbReference type="SAM" id="Phobius"/>
    </source>
</evidence>
<dbReference type="Gene3D" id="1.20.1250.20">
    <property type="entry name" value="MFS general substrate transporter like domains"/>
    <property type="match status" value="2"/>
</dbReference>
<dbReference type="STRING" id="1799789.AX660_18970"/>
<feature type="transmembrane region" description="Helical" evidence="4">
    <location>
        <begin position="273"/>
        <end position="294"/>
    </location>
</feature>
<dbReference type="GO" id="GO:0022857">
    <property type="term" value="F:transmembrane transporter activity"/>
    <property type="evidence" value="ECO:0007669"/>
    <property type="project" value="InterPro"/>
</dbReference>
<proteinExistence type="predicted"/>
<dbReference type="InterPro" id="IPR036259">
    <property type="entry name" value="MFS_trans_sf"/>
</dbReference>